<protein>
    <submittedName>
        <fullName evidence="3">Esterase</fullName>
    </submittedName>
</protein>
<evidence type="ECO:0000313" key="3">
    <source>
        <dbReference type="EMBL" id="GHD08884.1"/>
    </source>
</evidence>
<dbReference type="InterPro" id="IPR029058">
    <property type="entry name" value="AB_hydrolase_fold"/>
</dbReference>
<name>A0ABQ3GII7_9MICC</name>
<proteinExistence type="predicted"/>
<dbReference type="InterPro" id="IPR050300">
    <property type="entry name" value="GDXG_lipolytic_enzyme"/>
</dbReference>
<dbReference type="InterPro" id="IPR013094">
    <property type="entry name" value="AB_hydrolase_3"/>
</dbReference>
<dbReference type="Gene3D" id="3.40.50.1820">
    <property type="entry name" value="alpha/beta hydrolase"/>
    <property type="match status" value="1"/>
</dbReference>
<evidence type="ECO:0000313" key="4">
    <source>
        <dbReference type="Proteomes" id="UP000642819"/>
    </source>
</evidence>
<gene>
    <name evidence="3" type="ORF">GCM10008096_21060</name>
</gene>
<feature type="domain" description="Alpha/beta hydrolase fold-3" evidence="2">
    <location>
        <begin position="56"/>
        <end position="273"/>
    </location>
</feature>
<sequence length="313" mass="31758">MTGATAAESTTEDDVVARLAGRVAVRDDVVPGRHGDIPVRRYCPAGSEFGGAGHALVWAHGGAFCRGGLDQFESHAVAAALAAHGIDVVALDYRLVPAWDGPDAGGDGGVRYPVPVDDVVDAYRHVRAELGRATALGGASAGACLAAAATWSMSRGSGPGPSALALVYPTLHAQLPPLGDELAAALLGPWAEGQFTPARVHAMNRNYAGRDDALDEAYAFPGGHDVTGFPPTLVLDAEHDSLRASGAAFVGELRAAGVATAYRVQAGASHGFMNHPAETAFGAGADWIGGWLADRSAGGGGPGAGARADDRQL</sequence>
<reference evidence="4" key="1">
    <citation type="journal article" date="2019" name="Int. J. Syst. Evol. Microbiol.">
        <title>The Global Catalogue of Microorganisms (GCM) 10K type strain sequencing project: providing services to taxonomists for standard genome sequencing and annotation.</title>
        <authorList>
            <consortium name="The Broad Institute Genomics Platform"/>
            <consortium name="The Broad Institute Genome Sequencing Center for Infectious Disease"/>
            <person name="Wu L."/>
            <person name="Ma J."/>
        </authorList>
    </citation>
    <scope>NUCLEOTIDE SEQUENCE [LARGE SCALE GENOMIC DNA]</scope>
    <source>
        <strain evidence="4">KCTC 19466</strain>
    </source>
</reference>
<keyword evidence="4" id="KW-1185">Reference proteome</keyword>
<dbReference type="SUPFAM" id="SSF53474">
    <property type="entry name" value="alpha/beta-Hydrolases"/>
    <property type="match status" value="1"/>
</dbReference>
<dbReference type="Proteomes" id="UP000642819">
    <property type="component" value="Unassembled WGS sequence"/>
</dbReference>
<comment type="caution">
    <text evidence="3">The sequence shown here is derived from an EMBL/GenBank/DDBJ whole genome shotgun (WGS) entry which is preliminary data.</text>
</comment>
<dbReference type="PANTHER" id="PTHR48081">
    <property type="entry name" value="AB HYDROLASE SUPERFAMILY PROTEIN C4A8.06C"/>
    <property type="match status" value="1"/>
</dbReference>
<accession>A0ABQ3GII7</accession>
<keyword evidence="1" id="KW-0378">Hydrolase</keyword>
<organism evidence="3 4">
    <name type="scientific">Zhihengliuella salsuginis</name>
    <dbReference type="NCBI Taxonomy" id="578222"/>
    <lineage>
        <taxon>Bacteria</taxon>
        <taxon>Bacillati</taxon>
        <taxon>Actinomycetota</taxon>
        <taxon>Actinomycetes</taxon>
        <taxon>Micrococcales</taxon>
        <taxon>Micrococcaceae</taxon>
        <taxon>Zhihengliuella</taxon>
    </lineage>
</organism>
<evidence type="ECO:0000259" key="2">
    <source>
        <dbReference type="Pfam" id="PF07859"/>
    </source>
</evidence>
<dbReference type="EMBL" id="BMXK01000008">
    <property type="protein sequence ID" value="GHD08884.1"/>
    <property type="molecule type" value="Genomic_DNA"/>
</dbReference>
<dbReference type="PANTHER" id="PTHR48081:SF8">
    <property type="entry name" value="ALPHA_BETA HYDROLASE FOLD-3 DOMAIN-CONTAINING PROTEIN-RELATED"/>
    <property type="match status" value="1"/>
</dbReference>
<evidence type="ECO:0000256" key="1">
    <source>
        <dbReference type="ARBA" id="ARBA00022801"/>
    </source>
</evidence>
<dbReference type="Pfam" id="PF07859">
    <property type="entry name" value="Abhydrolase_3"/>
    <property type="match status" value="1"/>
</dbReference>